<dbReference type="PANTHER" id="PTHR32194:SF2">
    <property type="entry name" value="PROTEASOME SUBUNIT BETA TYPE-1"/>
    <property type="match status" value="1"/>
</dbReference>
<dbReference type="InterPro" id="IPR035206">
    <property type="entry name" value="Proteasome_beta2"/>
</dbReference>
<dbReference type="InterPro" id="IPR016050">
    <property type="entry name" value="Proteasome_bsu_CS"/>
</dbReference>
<evidence type="ECO:0000313" key="9">
    <source>
        <dbReference type="Proteomes" id="UP000281549"/>
    </source>
</evidence>
<dbReference type="HOGENOM" id="CLU_035750_12_1_1"/>
<keyword evidence="8" id="KW-1185">Reference proteome</keyword>
<keyword evidence="7" id="KW-0378">Hydrolase</keyword>
<dbReference type="OMA" id="MKRDHDK"/>
<name>A0A075APF7_ROZAC</name>
<keyword evidence="3 5" id="KW-0539">Nucleus</keyword>
<reference evidence="7" key="3">
    <citation type="submission" date="2018-08" db="EMBL/GenBank/DDBJ databases">
        <title>Leveraging single-cell genomics to expand the Fungal Tree of Life.</title>
        <authorList>
            <consortium name="DOE Joint Genome Institute"/>
            <person name="Ahrendt S.R."/>
            <person name="Quandt C.A."/>
            <person name="Ciobanu D."/>
            <person name="Clum A."/>
            <person name="Salamov A."/>
            <person name="Andreopoulos B."/>
            <person name="Cheng J.-F."/>
            <person name="Woyke T."/>
            <person name="Pelin A."/>
            <person name="Henrissat B."/>
            <person name="Reynolds N."/>
            <person name="Benny G.L."/>
            <person name="Smith M.E."/>
            <person name="James T.Y."/>
            <person name="Grigoriev I.V."/>
        </authorList>
    </citation>
    <scope>NUCLEOTIDE SEQUENCE</scope>
    <source>
        <strain evidence="7">CSF55</strain>
    </source>
</reference>
<protein>
    <recommendedName>
        <fullName evidence="5">Proteasome subunit beta</fullName>
    </recommendedName>
</protein>
<dbReference type="GO" id="GO:0010499">
    <property type="term" value="P:proteasomal ubiquitin-independent protein catabolic process"/>
    <property type="evidence" value="ECO:0007669"/>
    <property type="project" value="EnsemblFungi"/>
</dbReference>
<comment type="subunit">
    <text evidence="5">Component of the proteasome complex.</text>
</comment>
<dbReference type="OrthoDB" id="268428at2759"/>
<dbReference type="EMBL" id="ML004914">
    <property type="protein sequence ID" value="RKP22018.1"/>
    <property type="molecule type" value="Genomic_DNA"/>
</dbReference>
<keyword evidence="1 5" id="KW-0963">Cytoplasm</keyword>
<dbReference type="Proteomes" id="UP000281549">
    <property type="component" value="Unassembled WGS sequence"/>
</dbReference>
<evidence type="ECO:0000256" key="3">
    <source>
        <dbReference type="ARBA" id="ARBA00023242"/>
    </source>
</evidence>
<dbReference type="STRING" id="988480.A0A075APF7"/>
<dbReference type="EMBL" id="KE561199">
    <property type="protein sequence ID" value="EPZ31979.1"/>
    <property type="molecule type" value="Genomic_DNA"/>
</dbReference>
<comment type="similarity">
    <text evidence="5">Belongs to the peptidase T1B family.</text>
</comment>
<dbReference type="Gene3D" id="3.60.20.10">
    <property type="entry name" value="Glutamine Phosphoribosylpyrophosphate, subunit 1, domain 1"/>
    <property type="match status" value="1"/>
</dbReference>
<dbReference type="PROSITE" id="PS00854">
    <property type="entry name" value="PROTEASOME_BETA_1"/>
    <property type="match status" value="1"/>
</dbReference>
<reference evidence="6 8" key="1">
    <citation type="journal article" date="2013" name="Curr. Biol.">
        <title>Shared signatures of parasitism and phylogenomics unite Cryptomycota and microsporidia.</title>
        <authorList>
            <person name="James T.Y."/>
            <person name="Pelin A."/>
            <person name="Bonen L."/>
            <person name="Ahrendt S."/>
            <person name="Sain D."/>
            <person name="Corradi N."/>
            <person name="Stajich J.E."/>
        </authorList>
    </citation>
    <scope>NUCLEOTIDE SEQUENCE [LARGE SCALE GENOMIC DNA]</scope>
    <source>
        <strain evidence="6 8">CSF55</strain>
        <strain evidence="6 8">CSF55</strain>
    </source>
</reference>
<dbReference type="AlphaFoldDB" id="A0A075APF7"/>
<dbReference type="GO" id="GO:0005634">
    <property type="term" value="C:nucleus"/>
    <property type="evidence" value="ECO:0007669"/>
    <property type="project" value="UniProtKB-SubCell"/>
</dbReference>
<dbReference type="GO" id="GO:0005789">
    <property type="term" value="C:endoplasmic reticulum membrane"/>
    <property type="evidence" value="ECO:0007669"/>
    <property type="project" value="EnsemblFungi"/>
</dbReference>
<dbReference type="SUPFAM" id="SSF56235">
    <property type="entry name" value="N-terminal nucleophile aminohydrolases (Ntn hydrolases)"/>
    <property type="match status" value="1"/>
</dbReference>
<keyword evidence="2 5" id="KW-0647">Proteasome</keyword>
<gene>
    <name evidence="6" type="ORF">O9G_004170</name>
    <name evidence="7" type="ORF">ROZALSC1DRAFT_26602</name>
</gene>
<organism evidence="6 8">
    <name type="scientific">Rozella allomycis (strain CSF55)</name>
    <dbReference type="NCBI Taxonomy" id="988480"/>
    <lineage>
        <taxon>Eukaryota</taxon>
        <taxon>Fungi</taxon>
        <taxon>Fungi incertae sedis</taxon>
        <taxon>Cryptomycota</taxon>
        <taxon>Cryptomycota incertae sedis</taxon>
        <taxon>Rozella</taxon>
    </lineage>
</organism>
<dbReference type="Pfam" id="PF00227">
    <property type="entry name" value="Proteasome"/>
    <property type="match status" value="1"/>
</dbReference>
<dbReference type="GO" id="GO:0043161">
    <property type="term" value="P:proteasome-mediated ubiquitin-dependent protein catabolic process"/>
    <property type="evidence" value="ECO:0007669"/>
    <property type="project" value="EnsemblFungi"/>
</dbReference>
<dbReference type="GO" id="GO:0019774">
    <property type="term" value="C:proteasome core complex, beta-subunit complex"/>
    <property type="evidence" value="ECO:0007669"/>
    <property type="project" value="EnsemblFungi"/>
</dbReference>
<sequence length="194" mass="21983">MEALFGIVGKDFVLIAADKSQVRSIVVMKTDQDKTRNLNDNIVMACAGEPGDTSSFGEFIQANVQLYSTRNGYNMSTKETAHFTRSSIAKSLRSRNPYQVNMIIAGYHPRDGPELYWIDYMGTMQKLPFAGHGYSAYFNLSLLDRHYKANMSLEEASSVLGMCFQELKTRFMVNLPEFTVKVIDKDGIREHKIQ</sequence>
<comment type="subunit">
    <text evidence="4">The 26S proteasome consists of a 20S proteasome core and two 19S regulatory subunits. The 20S proteasome core is composed of 28 subunits that are arranged in four stacked rings, resulting in a barrel-shaped structure. The two end rings are each formed by seven alpha subunits, and the two central rings are each formed by seven beta subunits. The catalytic chamber with the active sites is on the inside of the barrel.</text>
</comment>
<evidence type="ECO:0000256" key="4">
    <source>
        <dbReference type="ARBA" id="ARBA00026071"/>
    </source>
</evidence>
<evidence type="ECO:0000256" key="2">
    <source>
        <dbReference type="ARBA" id="ARBA00022942"/>
    </source>
</evidence>
<evidence type="ECO:0000313" key="8">
    <source>
        <dbReference type="Proteomes" id="UP000030755"/>
    </source>
</evidence>
<dbReference type="GO" id="GO:0061133">
    <property type="term" value="F:endopeptidase activator activity"/>
    <property type="evidence" value="ECO:0007669"/>
    <property type="project" value="EnsemblFungi"/>
</dbReference>
<dbReference type="PANTHER" id="PTHR32194">
    <property type="entry name" value="METALLOPROTEASE TLDD"/>
    <property type="match status" value="1"/>
</dbReference>
<dbReference type="CDD" id="cd03758">
    <property type="entry name" value="proteasome_beta_type_2"/>
    <property type="match status" value="1"/>
</dbReference>
<dbReference type="InterPro" id="IPR023333">
    <property type="entry name" value="Proteasome_suB-type"/>
</dbReference>
<evidence type="ECO:0000256" key="1">
    <source>
        <dbReference type="ARBA" id="ARBA00022490"/>
    </source>
</evidence>
<dbReference type="GO" id="GO:0016787">
    <property type="term" value="F:hydrolase activity"/>
    <property type="evidence" value="ECO:0007669"/>
    <property type="project" value="UniProtKB-KW"/>
</dbReference>
<accession>A0A075APF7</accession>
<evidence type="ECO:0000256" key="5">
    <source>
        <dbReference type="RuleBase" id="RU004203"/>
    </source>
</evidence>
<proteinExistence type="inferred from homology"/>
<reference evidence="9" key="2">
    <citation type="journal article" date="2018" name="Nat. Microbiol.">
        <title>Leveraging single-cell genomics to expand the fungal tree of life.</title>
        <authorList>
            <person name="Ahrendt S.R."/>
            <person name="Quandt C.A."/>
            <person name="Ciobanu D."/>
            <person name="Clum A."/>
            <person name="Salamov A."/>
            <person name="Andreopoulos B."/>
            <person name="Cheng J.F."/>
            <person name="Woyke T."/>
            <person name="Pelin A."/>
            <person name="Henrissat B."/>
            <person name="Reynolds N.K."/>
            <person name="Benny G.L."/>
            <person name="Smith M.E."/>
            <person name="James T.Y."/>
            <person name="Grigoriev I.V."/>
        </authorList>
    </citation>
    <scope>NUCLEOTIDE SEQUENCE [LARGE SCALE GENOMIC DNA]</scope>
    <source>
        <strain evidence="9">CSF55</strain>
    </source>
</reference>
<dbReference type="InterPro" id="IPR029055">
    <property type="entry name" value="Ntn_hydrolases_N"/>
</dbReference>
<dbReference type="PROSITE" id="PS51476">
    <property type="entry name" value="PROTEASOME_BETA_2"/>
    <property type="match status" value="1"/>
</dbReference>
<dbReference type="FunFam" id="3.60.20.10:FF:000008">
    <property type="entry name" value="Proteasome subunit beta type-4"/>
    <property type="match status" value="1"/>
</dbReference>
<dbReference type="Proteomes" id="UP000030755">
    <property type="component" value="Unassembled WGS sequence"/>
</dbReference>
<comment type="function">
    <text evidence="5">Component of the proteasome, a multicatalytic proteinase complex which is characterized by its ability to cleave peptides with Arg, Phe, Tyr, Leu, and Glu adjacent to the leaving group at neutral or slightly basic pH. The proteasome has an ATP-dependent proteolytic activity.</text>
</comment>
<dbReference type="InterPro" id="IPR001353">
    <property type="entry name" value="Proteasome_sua/b"/>
</dbReference>
<comment type="subcellular location">
    <subcellularLocation>
        <location evidence="5">Cytoplasm</location>
    </subcellularLocation>
    <subcellularLocation>
        <location evidence="5">Nucleus</location>
    </subcellularLocation>
</comment>
<evidence type="ECO:0000313" key="6">
    <source>
        <dbReference type="EMBL" id="EPZ31979.1"/>
    </source>
</evidence>
<evidence type="ECO:0000313" key="7">
    <source>
        <dbReference type="EMBL" id="RKP22018.1"/>
    </source>
</evidence>